<evidence type="ECO:0000256" key="4">
    <source>
        <dbReference type="PIRSR" id="PIRSR000185-1"/>
    </source>
</evidence>
<feature type="binding site" evidence="5">
    <location>
        <position position="191"/>
    </location>
    <ligand>
        <name>NAD(+)</name>
        <dbReference type="ChEBI" id="CHEBI:57540"/>
    </ligand>
</feature>
<keyword evidence="2 3" id="KW-0560">Oxidoreductase</keyword>
<dbReference type="InterPro" id="IPR033922">
    <property type="entry name" value="NAD_bind_Glu_DH"/>
</dbReference>
<keyword evidence="5" id="KW-0547">Nucleotide-binding</keyword>
<dbReference type="GO" id="GO:0004352">
    <property type="term" value="F:glutamate dehydrogenase (NAD+) activity"/>
    <property type="evidence" value="ECO:0007669"/>
    <property type="project" value="TreeGrafter"/>
</dbReference>
<evidence type="ECO:0000256" key="5">
    <source>
        <dbReference type="PIRSR" id="PIRSR000185-2"/>
    </source>
</evidence>
<feature type="binding site" evidence="5">
    <location>
        <position position="222"/>
    </location>
    <ligand>
        <name>NAD(+)</name>
        <dbReference type="ChEBI" id="CHEBI:57540"/>
    </ligand>
</feature>
<feature type="binding site" evidence="5">
    <location>
        <position position="71"/>
    </location>
    <ligand>
        <name>substrate</name>
    </ligand>
</feature>
<feature type="domain" description="Glutamate/phenylalanine/leucine/valine/L-tryptophan dehydrogenase C-terminal" evidence="8">
    <location>
        <begin position="184"/>
        <end position="418"/>
    </location>
</feature>
<sequence>MTSHQINPFHVAQQQFDQAADMLRLPDDVRAILRVPQRELTVNFPVQMDDGSTRVFTGYRVQHNLSRGPVKGGIRYHPSVDIDEVRALAMWMTWKCALVNIPYGGAKGGVIVDPKQLSPGELERLTRRFATEISILLGPEKDIPAPDVGTNAQTMAWIMDTISMHRGYTVPAVITGKPVNVGGSLGRVEATGRGVMLMVREMARKLNWPLAGLRVVVQGFGNVGSTAAHLLHQLGCTIIGVADASGGYYCAHGLDIPAMRAYADRHPFHLLEGYSAPGVERISGSELLELECDVLIPAALENQLTGANAERIRAKLIVEGANGPTTPEADAILGERGILIVPDILANAGGVIVSYFEWVQGLQEFFWDEQDINDKLERIIVGAFQQVTTMAEQRRVPLRLAAYLLAVQRVADANTTRGVYP</sequence>
<dbReference type="InterPro" id="IPR014362">
    <property type="entry name" value="Glu_DH"/>
</dbReference>
<evidence type="ECO:0000256" key="7">
    <source>
        <dbReference type="RuleBase" id="RU004417"/>
    </source>
</evidence>
<dbReference type="PANTHER" id="PTHR11606">
    <property type="entry name" value="GLUTAMATE DEHYDROGENASE"/>
    <property type="match status" value="1"/>
</dbReference>
<feature type="binding site" evidence="5">
    <location>
        <position position="354"/>
    </location>
    <ligand>
        <name>substrate</name>
    </ligand>
</feature>
<dbReference type="InterPro" id="IPR006096">
    <property type="entry name" value="Glu/Leu/Phe/Val/Trp_DH_C"/>
</dbReference>
<keyword evidence="10" id="KW-1185">Reference proteome</keyword>
<dbReference type="SMART" id="SM00839">
    <property type="entry name" value="ELFV_dehydrog"/>
    <property type="match status" value="1"/>
</dbReference>
<reference evidence="9 10" key="1">
    <citation type="submission" date="2016-04" db="EMBL/GenBank/DDBJ databases">
        <title>Chloroflexus islandicus sp. nov., a thermophilic filamentous anoxygenic phototrophic bacterium from geyser Strokkur (Iceland).</title>
        <authorList>
            <person name="Gaisin V.A."/>
            <person name="Kalashnikov A.M."/>
            <person name="Sukhacheva M.V."/>
            <person name="Grouzdev D.S."/>
            <person name="Ivanov T.M."/>
            <person name="Kuznetsov B."/>
            <person name="Gorlenko V.M."/>
        </authorList>
    </citation>
    <scope>NUCLEOTIDE SEQUENCE [LARGE SCALE GENOMIC DNA]</scope>
    <source>
        <strain evidence="10">isl-2</strain>
    </source>
</reference>
<dbReference type="InterPro" id="IPR006097">
    <property type="entry name" value="Glu/Leu/Phe/Val/Trp_DH_dimer"/>
</dbReference>
<dbReference type="SUPFAM" id="SSF51735">
    <property type="entry name" value="NAD(P)-binding Rossmann-fold domains"/>
    <property type="match status" value="1"/>
</dbReference>
<gene>
    <name evidence="9" type="ORF">A6A03_06330</name>
</gene>
<dbReference type="FunFam" id="3.40.50.10860:FF:000003">
    <property type="entry name" value="Glutamate dehydrogenase"/>
    <property type="match status" value="1"/>
</dbReference>
<dbReference type="SUPFAM" id="SSF53223">
    <property type="entry name" value="Aminoacid dehydrogenase-like, N-terminal domain"/>
    <property type="match status" value="1"/>
</dbReference>
<dbReference type="Gene3D" id="3.40.50.10860">
    <property type="entry name" value="Leucine Dehydrogenase, chain A, domain 1"/>
    <property type="match status" value="1"/>
</dbReference>
<evidence type="ECO:0000259" key="8">
    <source>
        <dbReference type="SMART" id="SM00839"/>
    </source>
</evidence>
<dbReference type="InterPro" id="IPR046346">
    <property type="entry name" value="Aminoacid_DH-like_N_sf"/>
</dbReference>
<accession>A0A178MNL1</accession>
<evidence type="ECO:0000256" key="2">
    <source>
        <dbReference type="ARBA" id="ARBA00023002"/>
    </source>
</evidence>
<dbReference type="Pfam" id="PF02812">
    <property type="entry name" value="ELFV_dehydrog_N"/>
    <property type="match status" value="1"/>
</dbReference>
<dbReference type="Pfam" id="PF00208">
    <property type="entry name" value="ELFV_dehydrog"/>
    <property type="match status" value="1"/>
</dbReference>
<dbReference type="PIRSF" id="PIRSF000185">
    <property type="entry name" value="Glu_DH"/>
    <property type="match status" value="1"/>
</dbReference>
<dbReference type="PROSITE" id="PS00074">
    <property type="entry name" value="GLFV_DEHYDROGENASE"/>
    <property type="match status" value="1"/>
</dbReference>
<evidence type="ECO:0000313" key="9">
    <source>
        <dbReference type="EMBL" id="OAN49675.1"/>
    </source>
</evidence>
<evidence type="ECO:0000256" key="6">
    <source>
        <dbReference type="PIRSR" id="PIRSR000185-3"/>
    </source>
</evidence>
<comment type="caution">
    <text evidence="9">The sequence shown here is derived from an EMBL/GenBank/DDBJ whole genome shotgun (WGS) entry which is preliminary data.</text>
</comment>
<dbReference type="InterPro" id="IPR006095">
    <property type="entry name" value="Glu/Leu/Phe/Val/Trp_DH"/>
</dbReference>
<dbReference type="OrthoDB" id="9803297at2"/>
<feature type="active site" description="Proton donor" evidence="4">
    <location>
        <position position="107"/>
    </location>
</feature>
<dbReference type="AlphaFoldDB" id="A0A178MNL1"/>
<dbReference type="EMBL" id="LWQS01000011">
    <property type="protein sequence ID" value="OAN49675.1"/>
    <property type="molecule type" value="Genomic_DNA"/>
</dbReference>
<protein>
    <recommendedName>
        <fullName evidence="3">Glutamate dehydrogenase</fullName>
    </recommendedName>
</protein>
<dbReference type="STRING" id="1707952.A6A03_06330"/>
<feature type="site" description="Important for catalysis" evidence="6">
    <location>
        <position position="147"/>
    </location>
</feature>
<dbReference type="Gene3D" id="3.40.50.720">
    <property type="entry name" value="NAD(P)-binding Rossmann-like Domain"/>
    <property type="match status" value="1"/>
</dbReference>
<dbReference type="RefSeq" id="WP_066782361.1">
    <property type="nucleotide sequence ID" value="NZ_LWQS01000011.1"/>
</dbReference>
<keyword evidence="5" id="KW-0520">NAD</keyword>
<dbReference type="GO" id="GO:0000166">
    <property type="term" value="F:nucleotide binding"/>
    <property type="evidence" value="ECO:0007669"/>
    <property type="project" value="UniProtKB-KW"/>
</dbReference>
<dbReference type="InterPro" id="IPR036291">
    <property type="entry name" value="NAD(P)-bd_dom_sf"/>
</dbReference>
<dbReference type="CDD" id="cd01076">
    <property type="entry name" value="NAD_bind_1_Glu_DH"/>
    <property type="match status" value="1"/>
</dbReference>
<dbReference type="GO" id="GO:0006538">
    <property type="term" value="P:L-glutamate catabolic process"/>
    <property type="evidence" value="ECO:0007669"/>
    <property type="project" value="TreeGrafter"/>
</dbReference>
<dbReference type="InterPro" id="IPR033524">
    <property type="entry name" value="Glu/Leu/Phe/Val_DH_AS"/>
</dbReference>
<evidence type="ECO:0000256" key="3">
    <source>
        <dbReference type="PIRNR" id="PIRNR000185"/>
    </source>
</evidence>
<dbReference type="PANTHER" id="PTHR11606:SF13">
    <property type="entry name" value="GLUTAMATE DEHYDROGENASE 1, MITOCHONDRIAL"/>
    <property type="match status" value="1"/>
</dbReference>
<feature type="binding site" evidence="5">
    <location>
        <position position="95"/>
    </location>
    <ligand>
        <name>substrate</name>
    </ligand>
</feature>
<comment type="similarity">
    <text evidence="1 3 7">Belongs to the Glu/Leu/Phe/Val dehydrogenases family.</text>
</comment>
<evidence type="ECO:0000313" key="10">
    <source>
        <dbReference type="Proteomes" id="UP000078287"/>
    </source>
</evidence>
<dbReference type="Proteomes" id="UP000078287">
    <property type="component" value="Unassembled WGS sequence"/>
</dbReference>
<proteinExistence type="inferred from homology"/>
<evidence type="ECO:0000256" key="1">
    <source>
        <dbReference type="ARBA" id="ARBA00006382"/>
    </source>
</evidence>
<organism evidence="9 10">
    <name type="scientific">Chloroflexus islandicus</name>
    <dbReference type="NCBI Taxonomy" id="1707952"/>
    <lineage>
        <taxon>Bacteria</taxon>
        <taxon>Bacillati</taxon>
        <taxon>Chloroflexota</taxon>
        <taxon>Chloroflexia</taxon>
        <taxon>Chloroflexales</taxon>
        <taxon>Chloroflexineae</taxon>
        <taxon>Chloroflexaceae</taxon>
        <taxon>Chloroflexus</taxon>
    </lineage>
</organism>
<dbReference type="PRINTS" id="PR00082">
    <property type="entry name" value="GLFDHDRGNASE"/>
</dbReference>
<name>A0A178MNL1_9CHLR</name>